<comment type="function">
    <text evidence="2">Catalyzes the dismutation of two molecules of 6,7-dimethyl-8-ribityllumazine, resulting in the formation of riboflavin and 5-amino-6-(D-ribitylamino)uracil.</text>
</comment>
<feature type="domain" description="Lumazine-binding" evidence="12">
    <location>
        <begin position="1"/>
        <end position="96"/>
    </location>
</feature>
<feature type="repeat" description="Lumazine-binding" evidence="11">
    <location>
        <begin position="1"/>
        <end position="96"/>
    </location>
</feature>
<dbReference type="OrthoDB" id="9788537at2"/>
<dbReference type="AlphaFoldDB" id="A0A4P8I9N8"/>
<gene>
    <name evidence="13" type="ORF">AR1Y2_0784</name>
</gene>
<accession>A0A4P8I9N8</accession>
<feature type="domain" description="Lumazine-binding" evidence="12">
    <location>
        <begin position="97"/>
        <end position="193"/>
    </location>
</feature>
<evidence type="ECO:0000256" key="5">
    <source>
        <dbReference type="ARBA" id="ARBA00012827"/>
    </source>
</evidence>
<dbReference type="NCBIfam" id="NF009566">
    <property type="entry name" value="PRK13020.1"/>
    <property type="match status" value="1"/>
</dbReference>
<dbReference type="GO" id="GO:0009231">
    <property type="term" value="P:riboflavin biosynthetic process"/>
    <property type="evidence" value="ECO:0007669"/>
    <property type="project" value="UniProtKB-KW"/>
</dbReference>
<dbReference type="KEGG" id="arf:AR1Y2_0784"/>
<proteinExistence type="predicted"/>
<dbReference type="EMBL" id="CP040058">
    <property type="protein sequence ID" value="QCP34238.1"/>
    <property type="molecule type" value="Genomic_DNA"/>
</dbReference>
<evidence type="ECO:0000256" key="2">
    <source>
        <dbReference type="ARBA" id="ARBA00002803"/>
    </source>
</evidence>
<evidence type="ECO:0000256" key="1">
    <source>
        <dbReference type="ARBA" id="ARBA00000968"/>
    </source>
</evidence>
<dbReference type="PANTHER" id="PTHR21098">
    <property type="entry name" value="RIBOFLAVIN SYNTHASE ALPHA CHAIN"/>
    <property type="match status" value="1"/>
</dbReference>
<dbReference type="PANTHER" id="PTHR21098:SF12">
    <property type="entry name" value="RIBOFLAVIN SYNTHASE"/>
    <property type="match status" value="1"/>
</dbReference>
<dbReference type="SUPFAM" id="SSF63380">
    <property type="entry name" value="Riboflavin synthase domain-like"/>
    <property type="match status" value="2"/>
</dbReference>
<keyword evidence="7" id="KW-0686">Riboflavin biosynthesis</keyword>
<dbReference type="Gene3D" id="2.40.30.20">
    <property type="match status" value="2"/>
</dbReference>
<dbReference type="Pfam" id="PF00677">
    <property type="entry name" value="Lum_binding"/>
    <property type="match status" value="2"/>
</dbReference>
<evidence type="ECO:0000256" key="3">
    <source>
        <dbReference type="ARBA" id="ARBA00004887"/>
    </source>
</evidence>
<evidence type="ECO:0000256" key="9">
    <source>
        <dbReference type="ARBA" id="ARBA00022737"/>
    </source>
</evidence>
<dbReference type="InterPro" id="IPR001783">
    <property type="entry name" value="Lumazine-bd"/>
</dbReference>
<evidence type="ECO:0000256" key="4">
    <source>
        <dbReference type="ARBA" id="ARBA00011233"/>
    </source>
</evidence>
<reference evidence="13 14" key="1">
    <citation type="submission" date="2019-05" db="EMBL/GenBank/DDBJ databases">
        <title>Complete genome sequencing of Anaerostipes rhamnosivorans.</title>
        <authorList>
            <person name="Bui T.P.N."/>
            <person name="de Vos W.M."/>
        </authorList>
    </citation>
    <scope>NUCLEOTIDE SEQUENCE [LARGE SCALE GENOMIC DNA]</scope>
    <source>
        <strain evidence="13 14">1y2</strain>
    </source>
</reference>
<keyword evidence="9" id="KW-0677">Repeat</keyword>
<comment type="catalytic activity">
    <reaction evidence="1">
        <text>2 6,7-dimethyl-8-(1-D-ribityl)lumazine + H(+) = 5-amino-6-(D-ribitylamino)uracil + riboflavin</text>
        <dbReference type="Rhea" id="RHEA:20772"/>
        <dbReference type="ChEBI" id="CHEBI:15378"/>
        <dbReference type="ChEBI" id="CHEBI:15934"/>
        <dbReference type="ChEBI" id="CHEBI:57986"/>
        <dbReference type="ChEBI" id="CHEBI:58201"/>
        <dbReference type="EC" id="2.5.1.9"/>
    </reaction>
</comment>
<dbReference type="EC" id="2.5.1.9" evidence="5 10"/>
<dbReference type="NCBIfam" id="TIGR00187">
    <property type="entry name" value="ribE"/>
    <property type="match status" value="1"/>
</dbReference>
<dbReference type="GO" id="GO:0004746">
    <property type="term" value="F:riboflavin synthase activity"/>
    <property type="evidence" value="ECO:0007669"/>
    <property type="project" value="UniProtKB-UniRule"/>
</dbReference>
<protein>
    <recommendedName>
        <fullName evidence="6 10">Riboflavin synthase</fullName>
        <ecNumber evidence="5 10">2.5.1.9</ecNumber>
    </recommendedName>
</protein>
<evidence type="ECO:0000313" key="14">
    <source>
        <dbReference type="Proteomes" id="UP000298653"/>
    </source>
</evidence>
<evidence type="ECO:0000256" key="8">
    <source>
        <dbReference type="ARBA" id="ARBA00022679"/>
    </source>
</evidence>
<comment type="subunit">
    <text evidence="4">Homotrimer.</text>
</comment>
<keyword evidence="14" id="KW-1185">Reference proteome</keyword>
<dbReference type="RefSeq" id="WP_137327806.1">
    <property type="nucleotide sequence ID" value="NZ_CP040058.1"/>
</dbReference>
<keyword evidence="8 13" id="KW-0808">Transferase</keyword>
<comment type="pathway">
    <text evidence="3">Cofactor biosynthesis; riboflavin biosynthesis; riboflavin from 2-hydroxy-3-oxobutyl phosphate and 5-amino-6-(D-ribitylamino)uracil: step 2/2.</text>
</comment>
<name>A0A4P8I9N8_9FIRM</name>
<dbReference type="InterPro" id="IPR017938">
    <property type="entry name" value="Riboflavin_synthase-like_b-brl"/>
</dbReference>
<sequence>MFTGIIEELGAVISVKRGGQSSMIRIGASKILEDLHTGDSIAVNGVCLTAVAFDGQGFMADVMNETFEKSTLESLRPKDPVNLERAMSAGGRFGGHIVAGHVDGTGTILSVKQDANAVWFKVEVRPEILRYCIKKGSIAIDGISLTIAETGTSWFQVSVIPHTLKQTVLGFRKPGEAVNLENDMIGKYVEKLLEPKTEEKSSSLTEEMLINAGF</sequence>
<dbReference type="NCBIfam" id="NF006767">
    <property type="entry name" value="PRK09289.1"/>
    <property type="match status" value="1"/>
</dbReference>
<dbReference type="CDD" id="cd00402">
    <property type="entry name" value="Riboflavin_synthase_like"/>
    <property type="match status" value="1"/>
</dbReference>
<dbReference type="Proteomes" id="UP000298653">
    <property type="component" value="Chromosome"/>
</dbReference>
<evidence type="ECO:0000256" key="10">
    <source>
        <dbReference type="NCBIfam" id="TIGR00187"/>
    </source>
</evidence>
<dbReference type="FunFam" id="2.40.30.20:FF:000004">
    <property type="entry name" value="Riboflavin synthase, alpha subunit"/>
    <property type="match status" value="1"/>
</dbReference>
<organism evidence="13 14">
    <name type="scientific">Anaerostipes rhamnosivorans</name>
    <dbReference type="NCBI Taxonomy" id="1229621"/>
    <lineage>
        <taxon>Bacteria</taxon>
        <taxon>Bacillati</taxon>
        <taxon>Bacillota</taxon>
        <taxon>Clostridia</taxon>
        <taxon>Lachnospirales</taxon>
        <taxon>Lachnospiraceae</taxon>
        <taxon>Anaerostipes</taxon>
    </lineage>
</organism>
<feature type="repeat" description="Lumazine-binding" evidence="11">
    <location>
        <begin position="97"/>
        <end position="193"/>
    </location>
</feature>
<evidence type="ECO:0000259" key="12">
    <source>
        <dbReference type="PROSITE" id="PS51177"/>
    </source>
</evidence>
<evidence type="ECO:0000256" key="6">
    <source>
        <dbReference type="ARBA" id="ARBA00013950"/>
    </source>
</evidence>
<dbReference type="InterPro" id="IPR026017">
    <property type="entry name" value="Lumazine-bd_dom"/>
</dbReference>
<dbReference type="FunFam" id="2.40.30.20:FF:000003">
    <property type="entry name" value="Riboflavin synthase, alpha subunit"/>
    <property type="match status" value="1"/>
</dbReference>
<evidence type="ECO:0000256" key="11">
    <source>
        <dbReference type="PROSITE-ProRule" id="PRU00524"/>
    </source>
</evidence>
<evidence type="ECO:0000313" key="13">
    <source>
        <dbReference type="EMBL" id="QCP34238.1"/>
    </source>
</evidence>
<dbReference type="PROSITE" id="PS51177">
    <property type="entry name" value="LUMAZINE_BIND"/>
    <property type="match status" value="2"/>
</dbReference>
<dbReference type="InterPro" id="IPR023366">
    <property type="entry name" value="ATP_synth_asu-like_sf"/>
</dbReference>
<dbReference type="PIRSF" id="PIRSF000498">
    <property type="entry name" value="Riboflavin_syn_A"/>
    <property type="match status" value="1"/>
</dbReference>
<evidence type="ECO:0000256" key="7">
    <source>
        <dbReference type="ARBA" id="ARBA00022619"/>
    </source>
</evidence>